<evidence type="ECO:0000259" key="6">
    <source>
        <dbReference type="PROSITE" id="PS50043"/>
    </source>
</evidence>
<dbReference type="PROSITE" id="PS00622">
    <property type="entry name" value="HTH_LUXR_1"/>
    <property type="match status" value="1"/>
</dbReference>
<dbReference type="EMBL" id="NMUL01000030">
    <property type="protein sequence ID" value="OXM64102.1"/>
    <property type="molecule type" value="Genomic_DNA"/>
</dbReference>
<keyword evidence="3 8" id="KW-0238">DNA-binding</keyword>
<dbReference type="CDD" id="cd17535">
    <property type="entry name" value="REC_NarL-like"/>
    <property type="match status" value="1"/>
</dbReference>
<dbReference type="GO" id="GO:0003677">
    <property type="term" value="F:DNA binding"/>
    <property type="evidence" value="ECO:0007669"/>
    <property type="project" value="UniProtKB-KW"/>
</dbReference>
<dbReference type="InterPro" id="IPR000792">
    <property type="entry name" value="Tscrpt_reg_LuxR_C"/>
</dbReference>
<dbReference type="GO" id="GO:0006355">
    <property type="term" value="P:regulation of DNA-templated transcription"/>
    <property type="evidence" value="ECO:0007669"/>
    <property type="project" value="InterPro"/>
</dbReference>
<reference evidence="9" key="1">
    <citation type="submission" date="2017-07" db="EMBL/GenBank/DDBJ databases">
        <title>Comparative genome mining reveals phylogenetic distribution patterns of secondary metabolites in Amycolatopsis.</title>
        <authorList>
            <person name="Adamek M."/>
            <person name="Alanjary M."/>
            <person name="Sales-Ortells H."/>
            <person name="Goodfellow M."/>
            <person name="Bull A.T."/>
            <person name="Kalinowski J."/>
            <person name="Ziemert N."/>
        </authorList>
    </citation>
    <scope>NUCLEOTIDE SEQUENCE [LARGE SCALE GENOMIC DNA]</scope>
    <source>
        <strain evidence="9">H5</strain>
    </source>
</reference>
<evidence type="ECO:0000313" key="8">
    <source>
        <dbReference type="EMBL" id="OXM64102.1"/>
    </source>
</evidence>
<proteinExistence type="predicted"/>
<keyword evidence="2" id="KW-0805">Transcription regulation</keyword>
<dbReference type="Gene3D" id="3.40.50.2300">
    <property type="match status" value="1"/>
</dbReference>
<dbReference type="PANTHER" id="PTHR43214">
    <property type="entry name" value="TWO-COMPONENT RESPONSE REGULATOR"/>
    <property type="match status" value="1"/>
</dbReference>
<keyword evidence="1 5" id="KW-0597">Phosphoprotein</keyword>
<feature type="domain" description="HTH luxR-type" evidence="6">
    <location>
        <begin position="145"/>
        <end position="210"/>
    </location>
</feature>
<gene>
    <name evidence="8" type="ORF">CF165_27550</name>
</gene>
<dbReference type="CDD" id="cd06170">
    <property type="entry name" value="LuxR_C_like"/>
    <property type="match status" value="1"/>
</dbReference>
<name>A0A229SZ18_9PSEU</name>
<protein>
    <submittedName>
        <fullName evidence="8">DNA-binding response regulator</fullName>
    </submittedName>
</protein>
<accession>A0A229SZ18</accession>
<dbReference type="RefSeq" id="WP_093950471.1">
    <property type="nucleotide sequence ID" value="NZ_NMUL01000030.1"/>
</dbReference>
<evidence type="ECO:0000256" key="1">
    <source>
        <dbReference type="ARBA" id="ARBA00022553"/>
    </source>
</evidence>
<organism evidence="8 9">
    <name type="scientific">Amycolatopsis vastitatis</name>
    <dbReference type="NCBI Taxonomy" id="1905142"/>
    <lineage>
        <taxon>Bacteria</taxon>
        <taxon>Bacillati</taxon>
        <taxon>Actinomycetota</taxon>
        <taxon>Actinomycetes</taxon>
        <taxon>Pseudonocardiales</taxon>
        <taxon>Pseudonocardiaceae</taxon>
        <taxon>Amycolatopsis</taxon>
    </lineage>
</organism>
<sequence>MSIRVLVVDDQQLVRVGLCGIVDSAEDLTVVGAAATGVDAVGLTRRHRPDVVLMDIRMPGMDGLHATGLITAETTSRILILTTFDLDEYVYTALRAGASGFLLKDTPPRDLLSAIRVVAGGDALLAPSVTRRLIDDFAARPHRRETADLRGITGRERQVLTLVAEGLANAEIARALSIGPGTVKTHIRSLLAKLNARDRVHLVIIAYRAGLATRS</sequence>
<evidence type="ECO:0000256" key="2">
    <source>
        <dbReference type="ARBA" id="ARBA00023015"/>
    </source>
</evidence>
<dbReference type="SUPFAM" id="SSF52172">
    <property type="entry name" value="CheY-like"/>
    <property type="match status" value="1"/>
</dbReference>
<evidence type="ECO:0000256" key="4">
    <source>
        <dbReference type="ARBA" id="ARBA00023163"/>
    </source>
</evidence>
<feature type="modified residue" description="4-aspartylphosphate" evidence="5">
    <location>
        <position position="55"/>
    </location>
</feature>
<dbReference type="Pfam" id="PF00072">
    <property type="entry name" value="Response_reg"/>
    <property type="match status" value="1"/>
</dbReference>
<dbReference type="InterPro" id="IPR011006">
    <property type="entry name" value="CheY-like_superfamily"/>
</dbReference>
<dbReference type="InterPro" id="IPR039420">
    <property type="entry name" value="WalR-like"/>
</dbReference>
<evidence type="ECO:0000256" key="3">
    <source>
        <dbReference type="ARBA" id="ARBA00023125"/>
    </source>
</evidence>
<keyword evidence="9" id="KW-1185">Reference proteome</keyword>
<evidence type="ECO:0000313" key="9">
    <source>
        <dbReference type="Proteomes" id="UP000215199"/>
    </source>
</evidence>
<dbReference type="SMART" id="SM00448">
    <property type="entry name" value="REC"/>
    <property type="match status" value="1"/>
</dbReference>
<feature type="domain" description="Response regulatory" evidence="7">
    <location>
        <begin position="4"/>
        <end position="119"/>
    </location>
</feature>
<evidence type="ECO:0000256" key="5">
    <source>
        <dbReference type="PROSITE-ProRule" id="PRU00169"/>
    </source>
</evidence>
<dbReference type="InterPro" id="IPR001789">
    <property type="entry name" value="Sig_transdc_resp-reg_receiver"/>
</dbReference>
<dbReference type="PROSITE" id="PS50110">
    <property type="entry name" value="RESPONSE_REGULATORY"/>
    <property type="match status" value="1"/>
</dbReference>
<dbReference type="Pfam" id="PF00196">
    <property type="entry name" value="GerE"/>
    <property type="match status" value="1"/>
</dbReference>
<dbReference type="SMART" id="SM00421">
    <property type="entry name" value="HTH_LUXR"/>
    <property type="match status" value="1"/>
</dbReference>
<dbReference type="PROSITE" id="PS50043">
    <property type="entry name" value="HTH_LUXR_2"/>
    <property type="match status" value="1"/>
</dbReference>
<dbReference type="InterPro" id="IPR016032">
    <property type="entry name" value="Sig_transdc_resp-reg_C-effctor"/>
</dbReference>
<dbReference type="InterPro" id="IPR058245">
    <property type="entry name" value="NreC/VraR/RcsB-like_REC"/>
</dbReference>
<dbReference type="PANTHER" id="PTHR43214:SF24">
    <property type="entry name" value="TRANSCRIPTIONAL REGULATORY PROTEIN NARL-RELATED"/>
    <property type="match status" value="1"/>
</dbReference>
<keyword evidence="4" id="KW-0804">Transcription</keyword>
<dbReference type="PRINTS" id="PR00038">
    <property type="entry name" value="HTHLUXR"/>
</dbReference>
<dbReference type="SUPFAM" id="SSF46894">
    <property type="entry name" value="C-terminal effector domain of the bipartite response regulators"/>
    <property type="match status" value="1"/>
</dbReference>
<evidence type="ECO:0000259" key="7">
    <source>
        <dbReference type="PROSITE" id="PS50110"/>
    </source>
</evidence>
<comment type="caution">
    <text evidence="8">The sequence shown here is derived from an EMBL/GenBank/DDBJ whole genome shotgun (WGS) entry which is preliminary data.</text>
</comment>
<dbReference type="OrthoDB" id="9808843at2"/>
<dbReference type="Proteomes" id="UP000215199">
    <property type="component" value="Unassembled WGS sequence"/>
</dbReference>
<dbReference type="GO" id="GO:0000160">
    <property type="term" value="P:phosphorelay signal transduction system"/>
    <property type="evidence" value="ECO:0007669"/>
    <property type="project" value="InterPro"/>
</dbReference>
<dbReference type="AlphaFoldDB" id="A0A229SZ18"/>